<dbReference type="EMBL" id="FNQF01000001">
    <property type="protein sequence ID" value="SDZ77416.1"/>
    <property type="molecule type" value="Genomic_DNA"/>
</dbReference>
<evidence type="ECO:0000259" key="4">
    <source>
        <dbReference type="SMART" id="SM00738"/>
    </source>
</evidence>
<dbReference type="GO" id="GO:0006354">
    <property type="term" value="P:DNA-templated transcription elongation"/>
    <property type="evidence" value="ECO:0007669"/>
    <property type="project" value="InterPro"/>
</dbReference>
<keyword evidence="6" id="KW-1185">Reference proteome</keyword>
<dbReference type="PANTHER" id="PTHR30265">
    <property type="entry name" value="RHO-INTERACTING TRANSCRIPTION TERMINATION FACTOR NUSG"/>
    <property type="match status" value="1"/>
</dbReference>
<organism evidence="5 6">
    <name type="scientific">Psychroflexus halocasei</name>
    <dbReference type="NCBI Taxonomy" id="908615"/>
    <lineage>
        <taxon>Bacteria</taxon>
        <taxon>Pseudomonadati</taxon>
        <taxon>Bacteroidota</taxon>
        <taxon>Flavobacteriia</taxon>
        <taxon>Flavobacteriales</taxon>
        <taxon>Flavobacteriaceae</taxon>
        <taxon>Psychroflexus</taxon>
    </lineage>
</organism>
<accession>A0A1H3VRM1</accession>
<gene>
    <name evidence="5" type="ORF">SAMN05421540_101247</name>
</gene>
<dbReference type="NCBIfam" id="NF033644">
    <property type="entry name" value="antiterm_UpxY"/>
    <property type="match status" value="1"/>
</dbReference>
<protein>
    <submittedName>
        <fullName evidence="5">Transcription antitermination factor NusG</fullName>
    </submittedName>
</protein>
<evidence type="ECO:0000313" key="5">
    <source>
        <dbReference type="EMBL" id="SDZ77416.1"/>
    </source>
</evidence>
<dbReference type="InterPro" id="IPR006645">
    <property type="entry name" value="NGN-like_dom"/>
</dbReference>
<dbReference type="RefSeq" id="WP_093238276.1">
    <property type="nucleotide sequence ID" value="NZ_FNQF01000001.1"/>
</dbReference>
<reference evidence="5 6" key="1">
    <citation type="submission" date="2016-10" db="EMBL/GenBank/DDBJ databases">
        <authorList>
            <person name="de Groot N.N."/>
        </authorList>
    </citation>
    <scope>NUCLEOTIDE SEQUENCE [LARGE SCALE GENOMIC DNA]</scope>
    <source>
        <strain evidence="5 6">DSM 23581</strain>
    </source>
</reference>
<keyword evidence="3" id="KW-0804">Transcription</keyword>
<name>A0A1H3VRM1_9FLAO</name>
<sequence>MENSDKNWYVIYTKPRAEKKTAKRLNDFGIEAYCPTVKEIRVWSDRKKKIDKPVLPSMIFVKISEDDRHLVFNINTVTRYLFWDKEAAKVSENEINELKASLNSKSAYQSIDFETIKIGEKIDLSKLGFKNEEGTIKNIKDNKCWIVLERLGFIIKLEA</sequence>
<evidence type="ECO:0000256" key="3">
    <source>
        <dbReference type="ARBA" id="ARBA00023163"/>
    </source>
</evidence>
<dbReference type="PANTHER" id="PTHR30265:SF4">
    <property type="entry name" value="KOW MOTIF FAMILY PROTEIN, EXPRESSED"/>
    <property type="match status" value="1"/>
</dbReference>
<keyword evidence="1" id="KW-0889">Transcription antitermination</keyword>
<dbReference type="GO" id="GO:0031564">
    <property type="term" value="P:transcription antitermination"/>
    <property type="evidence" value="ECO:0007669"/>
    <property type="project" value="UniProtKB-KW"/>
</dbReference>
<dbReference type="Gene3D" id="3.30.70.940">
    <property type="entry name" value="NusG, N-terminal domain"/>
    <property type="match status" value="1"/>
</dbReference>
<dbReference type="Proteomes" id="UP000198820">
    <property type="component" value="Unassembled WGS sequence"/>
</dbReference>
<feature type="domain" description="NusG-like N-terminal" evidence="4">
    <location>
        <begin position="5"/>
        <end position="102"/>
    </location>
</feature>
<dbReference type="SUPFAM" id="SSF82679">
    <property type="entry name" value="N-utilization substance G protein NusG, N-terminal domain"/>
    <property type="match status" value="1"/>
</dbReference>
<proteinExistence type="predicted"/>
<dbReference type="Pfam" id="PF02357">
    <property type="entry name" value="NusG"/>
    <property type="match status" value="1"/>
</dbReference>
<evidence type="ECO:0000313" key="6">
    <source>
        <dbReference type="Proteomes" id="UP000198820"/>
    </source>
</evidence>
<dbReference type="AlphaFoldDB" id="A0A1H3VRM1"/>
<dbReference type="SMART" id="SM00738">
    <property type="entry name" value="NGN"/>
    <property type="match status" value="1"/>
</dbReference>
<evidence type="ECO:0000256" key="1">
    <source>
        <dbReference type="ARBA" id="ARBA00022814"/>
    </source>
</evidence>
<keyword evidence="2" id="KW-0805">Transcription regulation</keyword>
<dbReference type="InterPro" id="IPR036735">
    <property type="entry name" value="NGN_dom_sf"/>
</dbReference>
<evidence type="ECO:0000256" key="2">
    <source>
        <dbReference type="ARBA" id="ARBA00023015"/>
    </source>
</evidence>
<dbReference type="STRING" id="908615.SAMN05421540_101247"/>
<dbReference type="CDD" id="cd09895">
    <property type="entry name" value="NGN_SP_UpxY"/>
    <property type="match status" value="1"/>
</dbReference>
<dbReference type="InterPro" id="IPR043425">
    <property type="entry name" value="NusG-like"/>
</dbReference>